<organism evidence="4">
    <name type="scientific">Echinostoma caproni</name>
    <dbReference type="NCBI Taxonomy" id="27848"/>
    <lineage>
        <taxon>Eukaryota</taxon>
        <taxon>Metazoa</taxon>
        <taxon>Spiralia</taxon>
        <taxon>Lophotrochozoa</taxon>
        <taxon>Platyhelminthes</taxon>
        <taxon>Trematoda</taxon>
        <taxon>Digenea</taxon>
        <taxon>Plagiorchiida</taxon>
        <taxon>Echinostomata</taxon>
        <taxon>Echinostomatoidea</taxon>
        <taxon>Echinostomatidae</taxon>
        <taxon>Echinostoma</taxon>
    </lineage>
</organism>
<reference evidence="4" key="1">
    <citation type="submission" date="2016-06" db="UniProtKB">
        <authorList>
            <consortium name="WormBaseParasite"/>
        </authorList>
    </citation>
    <scope>IDENTIFICATION</scope>
</reference>
<evidence type="ECO:0000313" key="3">
    <source>
        <dbReference type="Proteomes" id="UP000272942"/>
    </source>
</evidence>
<evidence type="ECO:0000313" key="2">
    <source>
        <dbReference type="EMBL" id="VDP94699.1"/>
    </source>
</evidence>
<gene>
    <name evidence="2" type="ORF">ECPE_LOCUS17408</name>
</gene>
<reference evidence="2 3" key="2">
    <citation type="submission" date="2018-11" db="EMBL/GenBank/DDBJ databases">
        <authorList>
            <consortium name="Pathogen Informatics"/>
        </authorList>
    </citation>
    <scope>NUCLEOTIDE SEQUENCE [LARGE SCALE GENOMIC DNA]</scope>
    <source>
        <strain evidence="2 3">Egypt</strain>
    </source>
</reference>
<evidence type="ECO:0000256" key="1">
    <source>
        <dbReference type="SAM" id="MobiDB-lite"/>
    </source>
</evidence>
<feature type="compositionally biased region" description="Polar residues" evidence="1">
    <location>
        <begin position="70"/>
        <end position="84"/>
    </location>
</feature>
<keyword evidence="3" id="KW-1185">Reference proteome</keyword>
<dbReference type="AlphaFoldDB" id="A0A183BDX3"/>
<dbReference type="EMBL" id="UZAN01069161">
    <property type="protein sequence ID" value="VDP94699.1"/>
    <property type="molecule type" value="Genomic_DNA"/>
</dbReference>
<name>A0A183BDX3_9TREM</name>
<accession>A0A183BDX3</accession>
<dbReference type="Proteomes" id="UP000272942">
    <property type="component" value="Unassembled WGS sequence"/>
</dbReference>
<protein>
    <submittedName>
        <fullName evidence="2 4">Uncharacterized protein</fullName>
    </submittedName>
</protein>
<proteinExistence type="predicted"/>
<feature type="region of interest" description="Disordered" evidence="1">
    <location>
        <begin position="58"/>
        <end position="86"/>
    </location>
</feature>
<evidence type="ECO:0000313" key="4">
    <source>
        <dbReference type="WBParaSite" id="ECPE_0001745301-mRNA-1"/>
    </source>
</evidence>
<dbReference type="WBParaSite" id="ECPE_0001745301-mRNA-1">
    <property type="protein sequence ID" value="ECPE_0001745301-mRNA-1"/>
    <property type="gene ID" value="ECPE_0001745301"/>
</dbReference>
<sequence length="121" mass="13376">MKHSPLDELKEAKAKQDSILERLAAKRRQRHNLLAGMTMTGTLKFRPNAALSKVMKKTHSSVKPTLPDSALTSTIPEANRTNESALPGTKDIISGKLKFLCPQLSLTIFALMLFPPSRTHI</sequence>